<dbReference type="OrthoDB" id="10064100at2759"/>
<dbReference type="VEuPathDB" id="AmoebaDB:NAEGRDRAFT_49754"/>
<dbReference type="GO" id="GO:0016567">
    <property type="term" value="P:protein ubiquitination"/>
    <property type="evidence" value="ECO:0007669"/>
    <property type="project" value="InterPro"/>
</dbReference>
<feature type="compositionally biased region" description="Low complexity" evidence="1">
    <location>
        <begin position="26"/>
        <end position="43"/>
    </location>
</feature>
<evidence type="ECO:0000259" key="2">
    <source>
        <dbReference type="Pfam" id="PF04564"/>
    </source>
</evidence>
<evidence type="ECO:0000256" key="1">
    <source>
        <dbReference type="SAM" id="MobiDB-lite"/>
    </source>
</evidence>
<dbReference type="SUPFAM" id="SSF57850">
    <property type="entry name" value="RING/U-box"/>
    <property type="match status" value="1"/>
</dbReference>
<name>D2VI73_NAEGR</name>
<keyword evidence="4" id="KW-1185">Reference proteome</keyword>
<evidence type="ECO:0000313" key="4">
    <source>
        <dbReference type="Proteomes" id="UP000006671"/>
    </source>
</evidence>
<reference evidence="3 4" key="1">
    <citation type="journal article" date="2010" name="Cell">
        <title>The genome of Naegleria gruberi illuminates early eukaryotic versatility.</title>
        <authorList>
            <person name="Fritz-Laylin L.K."/>
            <person name="Prochnik S.E."/>
            <person name="Ginger M.L."/>
            <person name="Dacks J.B."/>
            <person name="Carpenter M.L."/>
            <person name="Field M.C."/>
            <person name="Kuo A."/>
            <person name="Paredez A."/>
            <person name="Chapman J."/>
            <person name="Pham J."/>
            <person name="Shu S."/>
            <person name="Neupane R."/>
            <person name="Cipriano M."/>
            <person name="Mancuso J."/>
            <person name="Tu H."/>
            <person name="Salamov A."/>
            <person name="Lindquist E."/>
            <person name="Shapiro H."/>
            <person name="Lucas S."/>
            <person name="Grigoriev I.V."/>
            <person name="Cande W.Z."/>
            <person name="Fulton C."/>
            <person name="Rokhsar D.S."/>
            <person name="Dawson S.C."/>
        </authorList>
    </citation>
    <scope>NUCLEOTIDE SEQUENCE [LARGE SCALE GENOMIC DNA]</scope>
    <source>
        <strain evidence="3 4">NEG-M</strain>
    </source>
</reference>
<dbReference type="Gene3D" id="3.30.40.10">
    <property type="entry name" value="Zinc/RING finger domain, C3HC4 (zinc finger)"/>
    <property type="match status" value="1"/>
</dbReference>
<dbReference type="Proteomes" id="UP000006671">
    <property type="component" value="Unassembled WGS sequence"/>
</dbReference>
<dbReference type="EMBL" id="GG738873">
    <property type="protein sequence ID" value="EFC43460.1"/>
    <property type="molecule type" value="Genomic_DNA"/>
</dbReference>
<feature type="compositionally biased region" description="Polar residues" evidence="1">
    <location>
        <begin position="176"/>
        <end position="194"/>
    </location>
</feature>
<dbReference type="InterPro" id="IPR003613">
    <property type="entry name" value="Ubox_domain"/>
</dbReference>
<feature type="region of interest" description="Disordered" evidence="1">
    <location>
        <begin position="1"/>
        <end position="43"/>
    </location>
</feature>
<gene>
    <name evidence="3" type="ORF">NAEGRDRAFT_49754</name>
</gene>
<proteinExistence type="predicted"/>
<dbReference type="AlphaFoldDB" id="D2VI73"/>
<evidence type="ECO:0000313" key="3">
    <source>
        <dbReference type="EMBL" id="EFC43460.1"/>
    </source>
</evidence>
<dbReference type="GO" id="GO:0004842">
    <property type="term" value="F:ubiquitin-protein transferase activity"/>
    <property type="evidence" value="ECO:0007669"/>
    <property type="project" value="InterPro"/>
</dbReference>
<feature type="compositionally biased region" description="Low complexity" evidence="1">
    <location>
        <begin position="141"/>
        <end position="174"/>
    </location>
</feature>
<accession>D2VI73</accession>
<protein>
    <submittedName>
        <fullName evidence="3">Predicted protein</fullName>
    </submittedName>
</protein>
<feature type="compositionally biased region" description="Low complexity" evidence="1">
    <location>
        <begin position="198"/>
        <end position="212"/>
    </location>
</feature>
<dbReference type="GeneID" id="8853427"/>
<dbReference type="InParanoid" id="D2VI73"/>
<feature type="region of interest" description="Disordered" evidence="1">
    <location>
        <begin position="141"/>
        <end position="216"/>
    </location>
</feature>
<dbReference type="RefSeq" id="XP_002676204.1">
    <property type="nucleotide sequence ID" value="XM_002676158.1"/>
</dbReference>
<sequence length="690" mass="76503">MPFFEDFLTTPARSNNTNHQPKKKPTSTNNKQQQQNTSTTQMVDDVVEVNSDDSDAIVSSPSTATHKRRIPKVLNHTKPIVVIDDKDERSSSGAAAIVIEIDDMTKPKVKRERSDDVVFVSSKKVVVQSTLSEPSIVASYNNNGSNNSNNMNNMNNMNNSSSTLSNSTTTMGSTVAAMTQEKSQSNNSSINSGEKSNHSSNNLESNNSSQFSQVSTSANSAITTTVQTTPIGNNNSSNGVAVVGSPDVIAKLPKPKIEENSIIPSLQQANPIVNNQQQMGNVNADMRNNSNPSITSGNNQTSQQKDNLNQVTLKIPNNSTQSVRTVSLTSSNIPPQQQQNIAKPKETIPTVPTPPSPIFQPNQNPVNTRIPSPASNVTNPTNQINRPVNNNLTIEQLTQQTLITIENLKRRVEFSTVSCPVTRKIVTNPVLASDGIVYDRTFILSYISEHGSYSPIVKGCKITESSLINVDSIYAKAVLMIECRISKIIEILQSPDFLKLAPLIPENYLDLIKFALDLMAEGKLNTPSTPKFIEFLRKNKAKLLSHYSSKLKQQGRNDQSLYILMESYEMHKIGCHCDDIASVIVSLLTETKEQNVVNEEKKAELIRDLFTISNLSLPKLLTYFNIEKDFAIILDILSVMIKRNMCRYEAISTFIIQTITEINKGEIDNPFYKQILFFRDQLVICRKEME</sequence>
<organism evidence="4">
    <name type="scientific">Naegleria gruberi</name>
    <name type="common">Amoeba</name>
    <dbReference type="NCBI Taxonomy" id="5762"/>
    <lineage>
        <taxon>Eukaryota</taxon>
        <taxon>Discoba</taxon>
        <taxon>Heterolobosea</taxon>
        <taxon>Tetramitia</taxon>
        <taxon>Eutetramitia</taxon>
        <taxon>Vahlkampfiidae</taxon>
        <taxon>Naegleria</taxon>
    </lineage>
</organism>
<dbReference type="KEGG" id="ngr:NAEGRDRAFT_49754"/>
<feature type="region of interest" description="Disordered" evidence="1">
    <location>
        <begin position="282"/>
        <end position="304"/>
    </location>
</feature>
<dbReference type="InterPro" id="IPR013083">
    <property type="entry name" value="Znf_RING/FYVE/PHD"/>
</dbReference>
<feature type="domain" description="U-box" evidence="2">
    <location>
        <begin position="418"/>
        <end position="472"/>
    </location>
</feature>
<dbReference type="Pfam" id="PF04564">
    <property type="entry name" value="U-box"/>
    <property type="match status" value="1"/>
</dbReference>